<reference evidence="6" key="1">
    <citation type="submission" date="2017-05" db="EMBL/GenBank/DDBJ databases">
        <title>Complete and WGS of Bordetella genogroups.</title>
        <authorList>
            <person name="Spilker T."/>
            <person name="Lipuma J."/>
        </authorList>
    </citation>
    <scope>NUCLEOTIDE SEQUENCE [LARGE SCALE GENOMIC DNA]</scope>
    <source>
        <strain evidence="6">AU16122</strain>
    </source>
</reference>
<keyword evidence="3" id="KW-0862">Zinc</keyword>
<evidence type="ECO:0000313" key="6">
    <source>
        <dbReference type="Proteomes" id="UP000216020"/>
    </source>
</evidence>
<comment type="caution">
    <text evidence="5">The sequence shown here is derived from an EMBL/GenBank/DDBJ whole genome shotgun (WGS) entry which is preliminary data.</text>
</comment>
<comment type="similarity">
    <text evidence="1">Belongs to the Gfa family.</text>
</comment>
<organism evidence="5 6">
    <name type="scientific">Bordetella genomosp. 10</name>
    <dbReference type="NCBI Taxonomy" id="1416804"/>
    <lineage>
        <taxon>Bacteria</taxon>
        <taxon>Pseudomonadati</taxon>
        <taxon>Pseudomonadota</taxon>
        <taxon>Betaproteobacteria</taxon>
        <taxon>Burkholderiales</taxon>
        <taxon>Alcaligenaceae</taxon>
        <taxon>Bordetella</taxon>
    </lineage>
</organism>
<protein>
    <recommendedName>
        <fullName evidence="4">CENP-V/GFA domain-containing protein</fullName>
    </recommendedName>
</protein>
<dbReference type="GO" id="GO:0016846">
    <property type="term" value="F:carbon-sulfur lyase activity"/>
    <property type="evidence" value="ECO:0007669"/>
    <property type="project" value="InterPro"/>
</dbReference>
<proteinExistence type="inferred from homology"/>
<sequence length="125" mass="13788">MKTYQGSCHCKAVRFEIDADIDHVRACDCSVCRRRGALIFRVAPEAFRLLTPLENLSVYRWGSMTGADYFCPACGILPFRKPSHPTAAEAAAGMQPFPGWAVNTRCLDGFDPDSVPVVKIHGSRL</sequence>
<dbReference type="Pfam" id="PF04828">
    <property type="entry name" value="GFA"/>
    <property type="match status" value="1"/>
</dbReference>
<dbReference type="OrthoDB" id="327703at2"/>
<dbReference type="AlphaFoldDB" id="A0A261SMP6"/>
<dbReference type="GO" id="GO:0046872">
    <property type="term" value="F:metal ion binding"/>
    <property type="evidence" value="ECO:0007669"/>
    <property type="project" value="UniProtKB-KW"/>
</dbReference>
<name>A0A261SMP6_9BORD</name>
<gene>
    <name evidence="5" type="ORF">CAL29_07750</name>
</gene>
<dbReference type="Gene3D" id="2.170.150.70">
    <property type="match status" value="1"/>
</dbReference>
<dbReference type="PANTHER" id="PTHR28620">
    <property type="entry name" value="CENTROMERE PROTEIN V"/>
    <property type="match status" value="1"/>
</dbReference>
<feature type="domain" description="CENP-V/GFA" evidence="4">
    <location>
        <begin position="4"/>
        <end position="125"/>
    </location>
</feature>
<evidence type="ECO:0000313" key="5">
    <source>
        <dbReference type="EMBL" id="OZI38686.1"/>
    </source>
</evidence>
<dbReference type="PROSITE" id="PS51891">
    <property type="entry name" value="CENP_V_GFA"/>
    <property type="match status" value="1"/>
</dbReference>
<dbReference type="InterPro" id="IPR006913">
    <property type="entry name" value="CENP-V/GFA"/>
</dbReference>
<evidence type="ECO:0000256" key="1">
    <source>
        <dbReference type="ARBA" id="ARBA00005495"/>
    </source>
</evidence>
<dbReference type="Proteomes" id="UP000216020">
    <property type="component" value="Unassembled WGS sequence"/>
</dbReference>
<dbReference type="InterPro" id="IPR011057">
    <property type="entry name" value="Mss4-like_sf"/>
</dbReference>
<dbReference type="InterPro" id="IPR052355">
    <property type="entry name" value="CENP-V-like"/>
</dbReference>
<evidence type="ECO:0000256" key="2">
    <source>
        <dbReference type="ARBA" id="ARBA00022723"/>
    </source>
</evidence>
<dbReference type="EMBL" id="NEVM01000001">
    <property type="protein sequence ID" value="OZI38686.1"/>
    <property type="molecule type" value="Genomic_DNA"/>
</dbReference>
<dbReference type="SUPFAM" id="SSF51316">
    <property type="entry name" value="Mss4-like"/>
    <property type="match status" value="1"/>
</dbReference>
<evidence type="ECO:0000256" key="3">
    <source>
        <dbReference type="ARBA" id="ARBA00022833"/>
    </source>
</evidence>
<keyword evidence="6" id="KW-1185">Reference proteome</keyword>
<evidence type="ECO:0000259" key="4">
    <source>
        <dbReference type="PROSITE" id="PS51891"/>
    </source>
</evidence>
<dbReference type="PANTHER" id="PTHR28620:SF1">
    <property type="entry name" value="CENP-V_GFA DOMAIN-CONTAINING PROTEIN"/>
    <property type="match status" value="1"/>
</dbReference>
<accession>A0A261SMP6</accession>
<keyword evidence="2" id="KW-0479">Metal-binding</keyword>